<reference evidence="2" key="1">
    <citation type="submission" date="2021-06" db="EMBL/GenBank/DDBJ databases">
        <authorList>
            <person name="Hodson N. C."/>
            <person name="Mongue J. A."/>
            <person name="Jaron S. K."/>
        </authorList>
    </citation>
    <scope>NUCLEOTIDE SEQUENCE</scope>
</reference>
<proteinExistence type="predicted"/>
<evidence type="ECO:0000256" key="1">
    <source>
        <dbReference type="SAM" id="Phobius"/>
    </source>
</evidence>
<name>A0A8J2NGM7_9HEXA</name>
<comment type="caution">
    <text evidence="2">The sequence shown here is derived from an EMBL/GenBank/DDBJ whole genome shotgun (WGS) entry which is preliminary data.</text>
</comment>
<accession>A0A8J2NGM7</accession>
<evidence type="ECO:0000313" key="2">
    <source>
        <dbReference type="EMBL" id="CAG7659324.1"/>
    </source>
</evidence>
<dbReference type="PANTHER" id="PTHR31965:SF1">
    <property type="entry name" value="TRANSMEMBRANE PROTEIN 42"/>
    <property type="match status" value="1"/>
</dbReference>
<feature type="transmembrane region" description="Helical" evidence="1">
    <location>
        <begin position="70"/>
        <end position="94"/>
    </location>
</feature>
<evidence type="ECO:0008006" key="4">
    <source>
        <dbReference type="Google" id="ProtNLM"/>
    </source>
</evidence>
<dbReference type="PANTHER" id="PTHR31965">
    <property type="entry name" value="TRANSMEMBRANE PROTEIN 42"/>
    <property type="match status" value="1"/>
</dbReference>
<dbReference type="OrthoDB" id="5854584at2759"/>
<evidence type="ECO:0000313" key="3">
    <source>
        <dbReference type="Proteomes" id="UP000708208"/>
    </source>
</evidence>
<dbReference type="Proteomes" id="UP000708208">
    <property type="component" value="Unassembled WGS sequence"/>
</dbReference>
<dbReference type="EMBL" id="CAJVCH010006439">
    <property type="protein sequence ID" value="CAG7659324.1"/>
    <property type="molecule type" value="Genomic_DNA"/>
</dbReference>
<keyword evidence="1" id="KW-1133">Transmembrane helix</keyword>
<keyword evidence="1" id="KW-0472">Membrane</keyword>
<keyword evidence="1" id="KW-0812">Transmembrane</keyword>
<keyword evidence="3" id="KW-1185">Reference proteome</keyword>
<feature type="transmembrane region" description="Helical" evidence="1">
    <location>
        <begin position="132"/>
        <end position="150"/>
    </location>
</feature>
<protein>
    <recommendedName>
        <fullName evidence="4">EamA domain-containing protein</fullName>
    </recommendedName>
</protein>
<dbReference type="InterPro" id="IPR039632">
    <property type="entry name" value="TMEM42"/>
</dbReference>
<gene>
    <name evidence="2" type="ORF">AFUS01_LOCUS1149</name>
</gene>
<dbReference type="AlphaFoldDB" id="A0A8J2NGM7"/>
<organism evidence="2 3">
    <name type="scientific">Allacma fusca</name>
    <dbReference type="NCBI Taxonomy" id="39272"/>
    <lineage>
        <taxon>Eukaryota</taxon>
        <taxon>Metazoa</taxon>
        <taxon>Ecdysozoa</taxon>
        <taxon>Arthropoda</taxon>
        <taxon>Hexapoda</taxon>
        <taxon>Collembola</taxon>
        <taxon>Symphypleona</taxon>
        <taxon>Sminthuridae</taxon>
        <taxon>Allacma</taxon>
    </lineage>
</organism>
<sequence length="170" mass="18739">MSDVEEEKNDDPSPRRGLTLALTSGVFASLAGTFGKFAMTSSETVWMCEVLSEMYSGYLPSHNYMFCSEAAIYLQILAFIMMIAMNAVMWTTFVKALRNCKTSLEATVTNTAANFFSSALVGQLIFGESVSLLWWLGTLLIIFGLALMNYSQNGGSIHGGSFRAKKYKTR</sequence>